<evidence type="ECO:0000256" key="1">
    <source>
        <dbReference type="ARBA" id="ARBA00004141"/>
    </source>
</evidence>
<dbReference type="PANTHER" id="PTHR43220">
    <property type="match status" value="1"/>
</dbReference>
<dbReference type="InterPro" id="IPR032816">
    <property type="entry name" value="VTT_dom"/>
</dbReference>
<evidence type="ECO:0000256" key="3">
    <source>
        <dbReference type="ARBA" id="ARBA00022729"/>
    </source>
</evidence>
<feature type="region of interest" description="Disordered" evidence="6">
    <location>
        <begin position="133"/>
        <end position="167"/>
    </location>
</feature>
<feature type="domain" description="VTT" evidence="8">
    <location>
        <begin position="368"/>
        <end position="531"/>
    </location>
</feature>
<keyword evidence="4 7" id="KW-1133">Transmembrane helix</keyword>
<keyword evidence="2 7" id="KW-0812">Transmembrane</keyword>
<evidence type="ECO:0000256" key="7">
    <source>
        <dbReference type="SAM" id="Phobius"/>
    </source>
</evidence>
<dbReference type="GO" id="GO:0016020">
    <property type="term" value="C:membrane"/>
    <property type="evidence" value="ECO:0007669"/>
    <property type="project" value="UniProtKB-SubCell"/>
</dbReference>
<feature type="transmembrane region" description="Helical" evidence="7">
    <location>
        <begin position="350"/>
        <end position="372"/>
    </location>
</feature>
<dbReference type="EMBL" id="CP119963">
    <property type="protein sequence ID" value="WFD40198.1"/>
    <property type="molecule type" value="Genomic_DNA"/>
</dbReference>
<feature type="transmembrane region" description="Helical" evidence="7">
    <location>
        <begin position="294"/>
        <end position="315"/>
    </location>
</feature>
<reference evidence="9" key="1">
    <citation type="submission" date="2023-03" db="EMBL/GenBank/DDBJ databases">
        <title>Mating type loci evolution in Malassezia.</title>
        <authorList>
            <person name="Coelho M.A."/>
        </authorList>
    </citation>
    <scope>NUCLEOTIDE SEQUENCE</scope>
    <source>
        <strain evidence="9">CBS 9431</strain>
    </source>
</reference>
<feature type="region of interest" description="Disordered" evidence="6">
    <location>
        <begin position="1"/>
        <end position="116"/>
    </location>
</feature>
<dbReference type="AlphaFoldDB" id="A0AAF0JB70"/>
<keyword evidence="5 7" id="KW-0472">Membrane</keyword>
<feature type="transmembrane region" description="Helical" evidence="7">
    <location>
        <begin position="479"/>
        <end position="497"/>
    </location>
</feature>
<dbReference type="Pfam" id="PF09335">
    <property type="entry name" value="VTT_dom"/>
    <property type="match status" value="1"/>
</dbReference>
<keyword evidence="10" id="KW-1185">Reference proteome</keyword>
<protein>
    <recommendedName>
        <fullName evidence="8">VTT domain-containing protein</fullName>
    </recommendedName>
</protein>
<gene>
    <name evidence="9" type="ORF">MJAP1_003184</name>
</gene>
<comment type="subcellular location">
    <subcellularLocation>
        <location evidence="1">Membrane</location>
        <topology evidence="1">Multi-pass membrane protein</topology>
    </subcellularLocation>
</comment>
<dbReference type="InterPro" id="IPR045014">
    <property type="entry name" value="TM41A/B"/>
</dbReference>
<dbReference type="Proteomes" id="UP001217754">
    <property type="component" value="Chromosome 6"/>
</dbReference>
<proteinExistence type="predicted"/>
<feature type="region of interest" description="Disordered" evidence="6">
    <location>
        <begin position="182"/>
        <end position="244"/>
    </location>
</feature>
<feature type="transmembrane region" description="Helical" evidence="7">
    <location>
        <begin position="384"/>
        <end position="406"/>
    </location>
</feature>
<feature type="transmembrane region" description="Helical" evidence="7">
    <location>
        <begin position="593"/>
        <end position="611"/>
    </location>
</feature>
<evidence type="ECO:0000256" key="6">
    <source>
        <dbReference type="SAM" id="MobiDB-lite"/>
    </source>
</evidence>
<name>A0AAF0JB70_9BASI</name>
<accession>A0AAF0JB70</accession>
<evidence type="ECO:0000256" key="4">
    <source>
        <dbReference type="ARBA" id="ARBA00022989"/>
    </source>
</evidence>
<evidence type="ECO:0000313" key="9">
    <source>
        <dbReference type="EMBL" id="WFD40198.1"/>
    </source>
</evidence>
<dbReference type="PANTHER" id="PTHR43220:SF21">
    <property type="entry name" value="TRANSMEMBRANE PROTEIN 41A"/>
    <property type="match status" value="1"/>
</dbReference>
<dbReference type="RefSeq" id="XP_060123095.1">
    <property type="nucleotide sequence ID" value="XM_060267112.1"/>
</dbReference>
<sequence length="628" mass="67871">MAGPPPVPAVPPGQKWRSKPERPTAASFSHSADGNVTLRSFVRLDRRLQPDRGPGTPDVTLSPNRRDHVRNAQSLSTSSSSPEQGAAPRFAGLRNFLTKVSPGNNTNEAPPKRAPPRLAQLVMPAARKAALPMLNEDSPPLSPVYDEFSSERELDASSTDPPYASERPHYVAPRHAWSAAQAAADAAAASDPTYHQPPTPIDTLRYTQPLPLPVLNDRASPPSSLSSAPSLTWSSNEDETKPQNQKLQVPAFLSRIYQASAAQIVPDLSTQRADVDPATQPFSLAVLMPHIWKLVLLGLLFVGATAVLGLCLGTLPLHLPTHLAQLTLTEIRDMCSALQEYARSSNGAMWHVWIVLSIFFTWKQAFCVPGSLITNIIFGAMYGAYAGSFFASILTALGGVLCYLLATPFGEVVALVPGIAKPLNSMRKALTTPAPPRTSDTYSVRISMEQRRSHEARRSMDARRSTEQSIAPSGVQRNLWSYLLFLRLLPIVPYGMMNIACGVLRVPLLPYAVTLGVGSVPWNFCTAQIGEILQEVVTAIQANRAHVAASNTMAAGTLEATTAATQGADSFLASGTLSVLLDRIWTVDMMVKLLLLSAASALPIVLHRIFAKENNEEMQMEEGCSDPE</sequence>
<evidence type="ECO:0000256" key="2">
    <source>
        <dbReference type="ARBA" id="ARBA00022692"/>
    </source>
</evidence>
<feature type="compositionally biased region" description="Polar residues" evidence="6">
    <location>
        <begin position="26"/>
        <end position="38"/>
    </location>
</feature>
<keyword evidence="3" id="KW-0732">Signal</keyword>
<dbReference type="GeneID" id="85226835"/>
<evidence type="ECO:0000256" key="5">
    <source>
        <dbReference type="ARBA" id="ARBA00023136"/>
    </source>
</evidence>
<organism evidence="9 10">
    <name type="scientific">Malassezia japonica</name>
    <dbReference type="NCBI Taxonomy" id="223818"/>
    <lineage>
        <taxon>Eukaryota</taxon>
        <taxon>Fungi</taxon>
        <taxon>Dikarya</taxon>
        <taxon>Basidiomycota</taxon>
        <taxon>Ustilaginomycotina</taxon>
        <taxon>Malasseziomycetes</taxon>
        <taxon>Malasseziales</taxon>
        <taxon>Malasseziaceae</taxon>
        <taxon>Malassezia</taxon>
    </lineage>
</organism>
<feature type="compositionally biased region" description="Pro residues" evidence="6">
    <location>
        <begin position="1"/>
        <end position="11"/>
    </location>
</feature>
<evidence type="ECO:0000313" key="10">
    <source>
        <dbReference type="Proteomes" id="UP001217754"/>
    </source>
</evidence>
<feature type="compositionally biased region" description="Low complexity" evidence="6">
    <location>
        <begin position="219"/>
        <end position="235"/>
    </location>
</feature>
<evidence type="ECO:0000259" key="8">
    <source>
        <dbReference type="Pfam" id="PF09335"/>
    </source>
</evidence>